<evidence type="ECO:0008006" key="4">
    <source>
        <dbReference type="Google" id="ProtNLM"/>
    </source>
</evidence>
<sequence length="550" mass="54853">MAAPVAATPSASAGCSVRAKDVFAKGSRLSSRADVRAITSDGEELWLHRMVLEMWSSLFAELCVAAEEAPEADAGSAPGGAPSAVVTIHLSDTAQELLPLLSCLYPTLAGTGAGARAANDEDGDAAGLSGAKLDASTALPLLRLADKYDIPHVIATAAATMTDHVIPRLAAAPTAAAAASYLQLQLPLAEGSAAASAEEEEAEAEAGVAEWVVCAVEAAARLGLRELEDAGVELLAAKFYDWGLQACPHLLVRLVHCLPPDALVGGLLCALTPTPPPPPPPVAHLAGECKDQHGPAASSGSSRLSSRLQQRSYATGLPPHRQPRGRAAAGGRQVAAGEGNGGGAAVAGAVGGGGGPRIVPVVIAAAGPAAAVAGAPPLLGPHHHHNHHNHLNHHNHNHHHHQFHNHVAAAGLPAAAAAAAAVPLHGPQPLLQPHPAAAVPVHPHLAMPVAVPVPAVVAAAPAGGGVGVGGAGGPAVHQPHPFAEVAAGGAVGGGGAVGVPVAFGAGAGAPPPPMFQHHHHHQHQPHQQHQHQQPEPFWGGGHAGGVMGPL</sequence>
<dbReference type="Gene3D" id="3.30.710.10">
    <property type="entry name" value="Potassium Channel Kv1.1, Chain A"/>
    <property type="match status" value="1"/>
</dbReference>
<keyword evidence="3" id="KW-1185">Reference proteome</keyword>
<name>A0A2K3CVC4_CHLRE</name>
<feature type="compositionally biased region" description="Basic residues" evidence="1">
    <location>
        <begin position="516"/>
        <end position="529"/>
    </location>
</feature>
<evidence type="ECO:0000313" key="3">
    <source>
        <dbReference type="Proteomes" id="UP000006906"/>
    </source>
</evidence>
<feature type="region of interest" description="Disordered" evidence="1">
    <location>
        <begin position="280"/>
        <end position="341"/>
    </location>
</feature>
<feature type="compositionally biased region" description="Basic residues" evidence="1">
    <location>
        <begin position="381"/>
        <end position="400"/>
    </location>
</feature>
<dbReference type="KEGG" id="cre:CHLRE_16g676750v5"/>
<feature type="compositionally biased region" description="Low complexity" evidence="1">
    <location>
        <begin position="298"/>
        <end position="312"/>
    </location>
</feature>
<dbReference type="InterPro" id="IPR011333">
    <property type="entry name" value="SKP1/BTB/POZ_sf"/>
</dbReference>
<dbReference type="OrthoDB" id="549143at2759"/>
<dbReference type="RefSeq" id="XP_042916081.1">
    <property type="nucleotide sequence ID" value="XM_043071309.1"/>
</dbReference>
<feature type="region of interest" description="Disordered" evidence="1">
    <location>
        <begin position="376"/>
        <end position="400"/>
    </location>
</feature>
<reference evidence="2 3" key="1">
    <citation type="journal article" date="2007" name="Science">
        <title>The Chlamydomonas genome reveals the evolution of key animal and plant functions.</title>
        <authorList>
            <person name="Merchant S.S."/>
            <person name="Prochnik S.E."/>
            <person name="Vallon O."/>
            <person name="Harris E.H."/>
            <person name="Karpowicz S.J."/>
            <person name="Witman G.B."/>
            <person name="Terry A."/>
            <person name="Salamov A."/>
            <person name="Fritz-Laylin L.K."/>
            <person name="Marechal-Drouard L."/>
            <person name="Marshall W.F."/>
            <person name="Qu L.H."/>
            <person name="Nelson D.R."/>
            <person name="Sanderfoot A.A."/>
            <person name="Spalding M.H."/>
            <person name="Kapitonov V.V."/>
            <person name="Ren Q."/>
            <person name="Ferris P."/>
            <person name="Lindquist E."/>
            <person name="Shapiro H."/>
            <person name="Lucas S.M."/>
            <person name="Grimwood J."/>
            <person name="Schmutz J."/>
            <person name="Cardol P."/>
            <person name="Cerutti H."/>
            <person name="Chanfreau G."/>
            <person name="Chen C.L."/>
            <person name="Cognat V."/>
            <person name="Croft M.T."/>
            <person name="Dent R."/>
            <person name="Dutcher S."/>
            <person name="Fernandez E."/>
            <person name="Fukuzawa H."/>
            <person name="Gonzalez-Ballester D."/>
            <person name="Gonzalez-Halphen D."/>
            <person name="Hallmann A."/>
            <person name="Hanikenne M."/>
            <person name="Hippler M."/>
            <person name="Inwood W."/>
            <person name="Jabbari K."/>
            <person name="Kalanon M."/>
            <person name="Kuras R."/>
            <person name="Lefebvre P.A."/>
            <person name="Lemaire S.D."/>
            <person name="Lobanov A.V."/>
            <person name="Lohr M."/>
            <person name="Manuell A."/>
            <person name="Meier I."/>
            <person name="Mets L."/>
            <person name="Mittag M."/>
            <person name="Mittelmeier T."/>
            <person name="Moroney J.V."/>
            <person name="Moseley J."/>
            <person name="Napoli C."/>
            <person name="Nedelcu A.M."/>
            <person name="Niyogi K."/>
            <person name="Novoselov S.V."/>
            <person name="Paulsen I.T."/>
            <person name="Pazour G."/>
            <person name="Purton S."/>
            <person name="Ral J.P."/>
            <person name="Riano-Pachon D.M."/>
            <person name="Riekhof W."/>
            <person name="Rymarquis L."/>
            <person name="Schroda M."/>
            <person name="Stern D."/>
            <person name="Umen J."/>
            <person name="Willows R."/>
            <person name="Wilson N."/>
            <person name="Zimmer S.L."/>
            <person name="Allmer J."/>
            <person name="Balk J."/>
            <person name="Bisova K."/>
            <person name="Chen C.J."/>
            <person name="Elias M."/>
            <person name="Gendler K."/>
            <person name="Hauser C."/>
            <person name="Lamb M.R."/>
            <person name="Ledford H."/>
            <person name="Long J.C."/>
            <person name="Minagawa J."/>
            <person name="Page M.D."/>
            <person name="Pan J."/>
            <person name="Pootakham W."/>
            <person name="Roje S."/>
            <person name="Rose A."/>
            <person name="Stahlberg E."/>
            <person name="Terauchi A.M."/>
            <person name="Yang P."/>
            <person name="Ball S."/>
            <person name="Bowler C."/>
            <person name="Dieckmann C.L."/>
            <person name="Gladyshev V.N."/>
            <person name="Green P."/>
            <person name="Jorgensen R."/>
            <person name="Mayfield S."/>
            <person name="Mueller-Roeber B."/>
            <person name="Rajamani S."/>
            <person name="Sayre R.T."/>
            <person name="Brokstein P."/>
            <person name="Dubchak I."/>
            <person name="Goodstein D."/>
            <person name="Hornick L."/>
            <person name="Huang Y.W."/>
            <person name="Jhaveri J."/>
            <person name="Luo Y."/>
            <person name="Martinez D."/>
            <person name="Ngau W.C."/>
            <person name="Otillar B."/>
            <person name="Poliakov A."/>
            <person name="Porter A."/>
            <person name="Szajkowski L."/>
            <person name="Werner G."/>
            <person name="Zhou K."/>
            <person name="Grigoriev I.V."/>
            <person name="Rokhsar D.S."/>
            <person name="Grossman A.R."/>
        </authorList>
    </citation>
    <scope>NUCLEOTIDE SEQUENCE [LARGE SCALE GENOMIC DNA]</scope>
    <source>
        <strain evidence="3">CC-503</strain>
    </source>
</reference>
<dbReference type="InParanoid" id="A0A2K3CVC4"/>
<evidence type="ECO:0000313" key="2">
    <source>
        <dbReference type="EMBL" id="PNW72228.1"/>
    </source>
</evidence>
<feature type="compositionally biased region" description="Low complexity" evidence="1">
    <location>
        <begin position="325"/>
        <end position="337"/>
    </location>
</feature>
<dbReference type="GeneID" id="66056679"/>
<dbReference type="AlphaFoldDB" id="A0A2K3CVC4"/>
<feature type="compositionally biased region" description="Gly residues" evidence="1">
    <location>
        <begin position="538"/>
        <end position="550"/>
    </location>
</feature>
<accession>A0A2K3CVC4</accession>
<dbReference type="Proteomes" id="UP000006906">
    <property type="component" value="Chromosome 16"/>
</dbReference>
<dbReference type="EMBL" id="CM008977">
    <property type="protein sequence ID" value="PNW72228.1"/>
    <property type="molecule type" value="Genomic_DNA"/>
</dbReference>
<dbReference type="Gramene" id="PNW72228">
    <property type="protein sequence ID" value="PNW72228"/>
    <property type="gene ID" value="CHLRE_16g676750v5"/>
</dbReference>
<protein>
    <recommendedName>
        <fullName evidence="4">BTB domain-containing protein</fullName>
    </recommendedName>
</protein>
<proteinExistence type="predicted"/>
<organism evidence="2 3">
    <name type="scientific">Chlamydomonas reinhardtii</name>
    <name type="common">Chlamydomonas smithii</name>
    <dbReference type="NCBI Taxonomy" id="3055"/>
    <lineage>
        <taxon>Eukaryota</taxon>
        <taxon>Viridiplantae</taxon>
        <taxon>Chlorophyta</taxon>
        <taxon>core chlorophytes</taxon>
        <taxon>Chlorophyceae</taxon>
        <taxon>CS clade</taxon>
        <taxon>Chlamydomonadales</taxon>
        <taxon>Chlamydomonadaceae</taxon>
        <taxon>Chlamydomonas</taxon>
    </lineage>
</organism>
<gene>
    <name evidence="2" type="ORF">CHLRE_16g676750v5</name>
</gene>
<feature type="region of interest" description="Disordered" evidence="1">
    <location>
        <begin position="507"/>
        <end position="550"/>
    </location>
</feature>
<evidence type="ECO:0000256" key="1">
    <source>
        <dbReference type="SAM" id="MobiDB-lite"/>
    </source>
</evidence>